<evidence type="ECO:0000256" key="2">
    <source>
        <dbReference type="SAM" id="MobiDB-lite"/>
    </source>
</evidence>
<dbReference type="Proteomes" id="UP000034291">
    <property type="component" value="Unassembled WGS sequence"/>
</dbReference>
<comment type="caution">
    <text evidence="4">The sequence shown here is derived from an EMBL/GenBank/DDBJ whole genome shotgun (WGS) entry which is preliminary data.</text>
</comment>
<dbReference type="PANTHER" id="PTHR43625:SF78">
    <property type="entry name" value="PYRIDOXAL REDUCTASE-RELATED"/>
    <property type="match status" value="1"/>
</dbReference>
<dbReference type="PANTHER" id="PTHR43625">
    <property type="entry name" value="AFLATOXIN B1 ALDEHYDE REDUCTASE"/>
    <property type="match status" value="1"/>
</dbReference>
<feature type="region of interest" description="Disordered" evidence="2">
    <location>
        <begin position="28"/>
        <end position="67"/>
    </location>
</feature>
<evidence type="ECO:0000256" key="1">
    <source>
        <dbReference type="ARBA" id="ARBA00023002"/>
    </source>
</evidence>
<feature type="domain" description="NADP-dependent oxidoreductase" evidence="3">
    <location>
        <begin position="163"/>
        <end position="351"/>
    </location>
</feature>
<dbReference type="InterPro" id="IPR050791">
    <property type="entry name" value="Aldo-Keto_reductase"/>
</dbReference>
<dbReference type="SUPFAM" id="SSF51430">
    <property type="entry name" value="NAD(P)-linked oxidoreductase"/>
    <property type="match status" value="1"/>
</dbReference>
<proteinExistence type="predicted"/>
<evidence type="ECO:0000259" key="3">
    <source>
        <dbReference type="Pfam" id="PF00248"/>
    </source>
</evidence>
<gene>
    <name evidence="4" type="ORF">ARAM_005577</name>
</gene>
<dbReference type="GO" id="GO:0016491">
    <property type="term" value="F:oxidoreductase activity"/>
    <property type="evidence" value="ECO:0007669"/>
    <property type="project" value="UniProtKB-KW"/>
</dbReference>
<reference evidence="4 5" key="1">
    <citation type="submission" date="2015-02" db="EMBL/GenBank/DDBJ databases">
        <title>Draft Genome Sequences of Two Closely-Related Aflatoxigenic Aspergillus Species Obtained from the Cote d'Ivoire.</title>
        <authorList>
            <person name="Moore G.G."/>
            <person name="Beltz S.B."/>
            <person name="Mack B.M."/>
        </authorList>
    </citation>
    <scope>NUCLEOTIDE SEQUENCE [LARGE SCALE GENOMIC DNA]</scope>
    <source>
        <strain evidence="4 5">SRRC1468</strain>
    </source>
</reference>
<dbReference type="InterPro" id="IPR036812">
    <property type="entry name" value="NAD(P)_OxRdtase_dom_sf"/>
</dbReference>
<dbReference type="InterPro" id="IPR023210">
    <property type="entry name" value="NADP_OxRdtase_dom"/>
</dbReference>
<dbReference type="Pfam" id="PF00248">
    <property type="entry name" value="Aldo_ket_red"/>
    <property type="match status" value="1"/>
</dbReference>
<feature type="compositionally biased region" description="Polar residues" evidence="2">
    <location>
        <begin position="30"/>
        <end position="55"/>
    </location>
</feature>
<dbReference type="OrthoDB" id="37537at2759"/>
<sequence length="361" mass="38990">MIPSHTDLLSTLLANTSLEKLDEYNHLGSHGSNTNSNNVHGAIDDSNSNNSTVTAKDNAVESGKDPVDDPVGFMNSLFESLRKKFREVLDDGDEVLFWTEQSNPTEATDVNMPSLVGREVGETGYGLMGTFHRWNNVFECLEKALELGGNFWNGGELYGTPERRSVDECLRVLDGTKTIDIFECARQDPTTTVEHTVTVLAQLVKEGKIGGIGLSEVHAETIRRANKIHPIAAVEVELSLWDTSILTNGVAETCAELGIPVVAYSPLGRGILAGAFTKNVKLLNEVNDLAARKGLTPVQVALAWILTLSGKPGMPTIIPIPGGTTTDKVTQNLQGVPHLSDADMAEIDAILEQNKITGARY</sequence>
<organism evidence="4 5">
    <name type="scientific">Aspergillus rambellii</name>
    <dbReference type="NCBI Taxonomy" id="308745"/>
    <lineage>
        <taxon>Eukaryota</taxon>
        <taxon>Fungi</taxon>
        <taxon>Dikarya</taxon>
        <taxon>Ascomycota</taxon>
        <taxon>Pezizomycotina</taxon>
        <taxon>Eurotiomycetes</taxon>
        <taxon>Eurotiomycetidae</taxon>
        <taxon>Eurotiales</taxon>
        <taxon>Aspergillaceae</taxon>
        <taxon>Aspergillus</taxon>
        <taxon>Aspergillus subgen. Nidulantes</taxon>
    </lineage>
</organism>
<dbReference type="GO" id="GO:0005737">
    <property type="term" value="C:cytoplasm"/>
    <property type="evidence" value="ECO:0007669"/>
    <property type="project" value="TreeGrafter"/>
</dbReference>
<evidence type="ECO:0000313" key="5">
    <source>
        <dbReference type="Proteomes" id="UP000034291"/>
    </source>
</evidence>
<keyword evidence="1" id="KW-0560">Oxidoreductase</keyword>
<accession>A0A0F8U570</accession>
<dbReference type="STRING" id="308745.A0A0F8U570"/>
<feature type="compositionally biased region" description="Basic and acidic residues" evidence="2">
    <location>
        <begin position="58"/>
        <end position="67"/>
    </location>
</feature>
<protein>
    <recommendedName>
        <fullName evidence="3">NADP-dependent oxidoreductase domain-containing protein</fullName>
    </recommendedName>
</protein>
<name>A0A0F8U570_9EURO</name>
<evidence type="ECO:0000313" key="4">
    <source>
        <dbReference type="EMBL" id="KKK14693.1"/>
    </source>
</evidence>
<dbReference type="EMBL" id="JZBS01003505">
    <property type="protein sequence ID" value="KKK14693.1"/>
    <property type="molecule type" value="Genomic_DNA"/>
</dbReference>
<dbReference type="AlphaFoldDB" id="A0A0F8U570"/>
<dbReference type="Gene3D" id="3.20.20.100">
    <property type="entry name" value="NADP-dependent oxidoreductase domain"/>
    <property type="match status" value="1"/>
</dbReference>
<keyword evidence="5" id="KW-1185">Reference proteome</keyword>